<dbReference type="AlphaFoldDB" id="A0A4Z1E1L1"/>
<gene>
    <name evidence="1" type="ORF">E5S68_02080</name>
</gene>
<evidence type="ECO:0000313" key="1">
    <source>
        <dbReference type="EMBL" id="TGN92864.1"/>
    </source>
</evidence>
<evidence type="ECO:0008006" key="3">
    <source>
        <dbReference type="Google" id="ProtNLM"/>
    </source>
</evidence>
<reference evidence="1 2" key="1">
    <citation type="submission" date="2019-04" db="EMBL/GenBank/DDBJ databases">
        <title>Genome sequencing of Streptococcus rubneri DSM 26920(T).</title>
        <authorList>
            <person name="Kook J.-K."/>
            <person name="Park S.-N."/>
            <person name="Lim Y.K."/>
        </authorList>
    </citation>
    <scope>NUCLEOTIDE SEQUENCE [LARGE SCALE GENOMIC DNA]</scope>
    <source>
        <strain evidence="1 2">DSM 26920</strain>
    </source>
</reference>
<proteinExistence type="predicted"/>
<comment type="caution">
    <text evidence="1">The sequence shown here is derived from an EMBL/GenBank/DDBJ whole genome shotgun (WGS) entry which is preliminary data.</text>
</comment>
<dbReference type="OrthoDB" id="2451627at2"/>
<sequence length="147" mass="18000">MMNFEDKFMEIQVDMISLAMEYVQNQAEKIFIYCVADDFYRFDVFFKTNNHYLDRDEISDYLPNRIDSSDEIQFSLLRIGAQDIERMVKLCQEYDREHPTEMWLIYDAQKNSLDSRYSYEGRYDKDEELLPRLEFEKWFEEVKGEQL</sequence>
<name>A0A4Z1E1L1_9STRE</name>
<organism evidence="1 2">
    <name type="scientific">Streptococcus rubneri</name>
    <dbReference type="NCBI Taxonomy" id="1234680"/>
    <lineage>
        <taxon>Bacteria</taxon>
        <taxon>Bacillati</taxon>
        <taxon>Bacillota</taxon>
        <taxon>Bacilli</taxon>
        <taxon>Lactobacillales</taxon>
        <taxon>Streptococcaceae</taxon>
        <taxon>Streptococcus</taxon>
    </lineage>
</organism>
<protein>
    <recommendedName>
        <fullName evidence="3">DUF600 family protein</fullName>
    </recommendedName>
</protein>
<evidence type="ECO:0000313" key="2">
    <source>
        <dbReference type="Proteomes" id="UP000297986"/>
    </source>
</evidence>
<accession>A0A4Z1E1L1</accession>
<dbReference type="Proteomes" id="UP000297986">
    <property type="component" value="Unassembled WGS sequence"/>
</dbReference>
<dbReference type="EMBL" id="SRRP01000001">
    <property type="protein sequence ID" value="TGN92864.1"/>
    <property type="molecule type" value="Genomic_DNA"/>
</dbReference>
<keyword evidence="2" id="KW-1185">Reference proteome</keyword>